<keyword evidence="4" id="KW-0238">DNA-binding</keyword>
<dbReference type="CDD" id="cd00009">
    <property type="entry name" value="AAA"/>
    <property type="match status" value="1"/>
</dbReference>
<dbReference type="InterPro" id="IPR002197">
    <property type="entry name" value="HTH_Fis"/>
</dbReference>
<dbReference type="EMBL" id="AYKH01000009">
    <property type="protein sequence ID" value="ROO28499.1"/>
    <property type="molecule type" value="Genomic_DNA"/>
</dbReference>
<dbReference type="InterPro" id="IPR025944">
    <property type="entry name" value="Sigma_54_int_dom_CS"/>
</dbReference>
<dbReference type="PROSITE" id="PS50045">
    <property type="entry name" value="SIGMA54_INTERACT_4"/>
    <property type="match status" value="1"/>
</dbReference>
<dbReference type="Gene3D" id="1.10.8.60">
    <property type="match status" value="1"/>
</dbReference>
<evidence type="ECO:0000256" key="1">
    <source>
        <dbReference type="ARBA" id="ARBA00022741"/>
    </source>
</evidence>
<evidence type="ECO:0000256" key="5">
    <source>
        <dbReference type="ARBA" id="ARBA00023163"/>
    </source>
</evidence>
<organism evidence="7 8">
    <name type="scientific">Salinisphaera orenii MK-B5</name>
    <dbReference type="NCBI Taxonomy" id="856730"/>
    <lineage>
        <taxon>Bacteria</taxon>
        <taxon>Pseudomonadati</taxon>
        <taxon>Pseudomonadota</taxon>
        <taxon>Gammaproteobacteria</taxon>
        <taxon>Salinisphaerales</taxon>
        <taxon>Salinisphaeraceae</taxon>
        <taxon>Salinisphaera</taxon>
    </lineage>
</organism>
<dbReference type="PANTHER" id="PTHR32071:SF117">
    <property type="entry name" value="PTS-DEPENDENT DIHYDROXYACETONE KINASE OPERON REGULATORY PROTEIN-RELATED"/>
    <property type="match status" value="1"/>
</dbReference>
<dbReference type="SUPFAM" id="SSF52540">
    <property type="entry name" value="P-loop containing nucleoside triphosphate hydrolases"/>
    <property type="match status" value="1"/>
</dbReference>
<evidence type="ECO:0000313" key="7">
    <source>
        <dbReference type="EMBL" id="ROO28499.1"/>
    </source>
</evidence>
<name>A0A423PSB3_9GAMM</name>
<proteinExistence type="predicted"/>
<comment type="caution">
    <text evidence="7">The sequence shown here is derived from an EMBL/GenBank/DDBJ whole genome shotgun (WGS) entry which is preliminary data.</text>
</comment>
<dbReference type="InterPro" id="IPR003593">
    <property type="entry name" value="AAA+_ATPase"/>
</dbReference>
<protein>
    <submittedName>
        <fullName evidence="7">ATPase AAA</fullName>
    </submittedName>
</protein>
<dbReference type="PRINTS" id="PR01590">
    <property type="entry name" value="HTHFIS"/>
</dbReference>
<dbReference type="GO" id="GO:0005524">
    <property type="term" value="F:ATP binding"/>
    <property type="evidence" value="ECO:0007669"/>
    <property type="project" value="UniProtKB-KW"/>
</dbReference>
<keyword evidence="2" id="KW-0067">ATP-binding</keyword>
<dbReference type="GO" id="GO:0006355">
    <property type="term" value="P:regulation of DNA-templated transcription"/>
    <property type="evidence" value="ECO:0007669"/>
    <property type="project" value="InterPro"/>
</dbReference>
<dbReference type="Gene3D" id="1.10.10.60">
    <property type="entry name" value="Homeodomain-like"/>
    <property type="match status" value="1"/>
</dbReference>
<dbReference type="SMART" id="SM00382">
    <property type="entry name" value="AAA"/>
    <property type="match status" value="1"/>
</dbReference>
<dbReference type="InterPro" id="IPR002078">
    <property type="entry name" value="Sigma_54_int"/>
</dbReference>
<keyword evidence="1" id="KW-0547">Nucleotide-binding</keyword>
<dbReference type="InterPro" id="IPR058031">
    <property type="entry name" value="AAA_lid_NorR"/>
</dbReference>
<dbReference type="PROSITE" id="PS00688">
    <property type="entry name" value="SIGMA54_INTERACT_3"/>
    <property type="match status" value="1"/>
</dbReference>
<keyword evidence="5" id="KW-0804">Transcription</keyword>
<dbReference type="SUPFAM" id="SSF46689">
    <property type="entry name" value="Homeodomain-like"/>
    <property type="match status" value="1"/>
</dbReference>
<dbReference type="PANTHER" id="PTHR32071">
    <property type="entry name" value="TRANSCRIPTIONAL REGULATORY PROTEIN"/>
    <property type="match status" value="1"/>
</dbReference>
<dbReference type="GO" id="GO:0043565">
    <property type="term" value="F:sequence-specific DNA binding"/>
    <property type="evidence" value="ECO:0007669"/>
    <property type="project" value="InterPro"/>
</dbReference>
<dbReference type="Pfam" id="PF02954">
    <property type="entry name" value="HTH_8"/>
    <property type="match status" value="1"/>
</dbReference>
<evidence type="ECO:0000256" key="3">
    <source>
        <dbReference type="ARBA" id="ARBA00023015"/>
    </source>
</evidence>
<dbReference type="Gene3D" id="3.40.50.300">
    <property type="entry name" value="P-loop containing nucleotide triphosphate hydrolases"/>
    <property type="match status" value="1"/>
</dbReference>
<keyword evidence="8" id="KW-1185">Reference proteome</keyword>
<dbReference type="AlphaFoldDB" id="A0A423PSB3"/>
<sequence>MAATASDHTASVLVVASDREAIESLLDHLDACGVACGFARPGDLAHDPPYRLTPYDLAVFVDFGSESSIHKGVLALTSEIRCLLVSDTPPDRLDAQVTVLHTDTSPETLHRRVRAELAAGARATGLVGETPTMRTVNEMIARIAGTGSTVLLVGESGTGKTRAAREIHRRSGRSGAFVTLGCGAIVHARLESELFGGDDDGAKSASGPRAGCLARAAGGTLFLDGIDDMSLDLQVRMLRLLEDRCFQAGGSAGDRAVDVRIVAAAQRDLTQAIERGDFRADLYHRLAVFPIRLAPLRERRADIPALMEALAARLDGPTARFDATATARLKRHDWPGNVRELANVVERLAILYPGEPIDAAHLDGHLASSPACDPATEQAATVRPPSLRLPDEDLDLRLFVEDVERQLIRQALDSQNGVVAQAARRLGLRRTTLIEKLRRYGIAVD</sequence>
<evidence type="ECO:0000259" key="6">
    <source>
        <dbReference type="PROSITE" id="PS50045"/>
    </source>
</evidence>
<gene>
    <name evidence="7" type="ORF">SAOR_05835</name>
</gene>
<feature type="domain" description="Sigma-54 factor interaction" evidence="6">
    <location>
        <begin position="126"/>
        <end position="350"/>
    </location>
</feature>
<dbReference type="Pfam" id="PF00158">
    <property type="entry name" value="Sigma54_activat"/>
    <property type="match status" value="1"/>
</dbReference>
<dbReference type="InterPro" id="IPR027417">
    <property type="entry name" value="P-loop_NTPase"/>
</dbReference>
<evidence type="ECO:0000256" key="2">
    <source>
        <dbReference type="ARBA" id="ARBA00022840"/>
    </source>
</evidence>
<keyword evidence="3" id="KW-0805">Transcription regulation</keyword>
<dbReference type="FunFam" id="3.40.50.300:FF:000006">
    <property type="entry name" value="DNA-binding transcriptional regulator NtrC"/>
    <property type="match status" value="1"/>
</dbReference>
<dbReference type="Pfam" id="PF25601">
    <property type="entry name" value="AAA_lid_14"/>
    <property type="match status" value="1"/>
</dbReference>
<reference evidence="7 8" key="1">
    <citation type="submission" date="2013-10" db="EMBL/GenBank/DDBJ databases">
        <title>Salinisphaera orenii MK-B5 Genome Sequencing.</title>
        <authorList>
            <person name="Lai Q."/>
            <person name="Li C."/>
            <person name="Shao Z."/>
        </authorList>
    </citation>
    <scope>NUCLEOTIDE SEQUENCE [LARGE SCALE GENOMIC DNA]</scope>
    <source>
        <strain evidence="7 8">MK-B5</strain>
    </source>
</reference>
<dbReference type="Proteomes" id="UP000283993">
    <property type="component" value="Unassembled WGS sequence"/>
</dbReference>
<dbReference type="RefSeq" id="WP_184947461.1">
    <property type="nucleotide sequence ID" value="NZ_AYKH01000009.1"/>
</dbReference>
<evidence type="ECO:0000256" key="4">
    <source>
        <dbReference type="ARBA" id="ARBA00023125"/>
    </source>
</evidence>
<dbReference type="InterPro" id="IPR009057">
    <property type="entry name" value="Homeodomain-like_sf"/>
</dbReference>
<accession>A0A423PSB3</accession>
<evidence type="ECO:0000313" key="8">
    <source>
        <dbReference type="Proteomes" id="UP000283993"/>
    </source>
</evidence>